<dbReference type="PROSITE" id="PS51257">
    <property type="entry name" value="PROKAR_LIPOPROTEIN"/>
    <property type="match status" value="1"/>
</dbReference>
<protein>
    <recommendedName>
        <fullName evidence="4">Lipoprotein</fullName>
    </recommendedName>
</protein>
<evidence type="ECO:0008006" key="4">
    <source>
        <dbReference type="Google" id="ProtNLM"/>
    </source>
</evidence>
<dbReference type="EMBL" id="BAUJ01000070">
    <property type="protein sequence ID" value="GAD91156.1"/>
    <property type="molecule type" value="Genomic_DNA"/>
</dbReference>
<dbReference type="Gene3D" id="2.60.120.260">
    <property type="entry name" value="Galactose-binding domain-like"/>
    <property type="match status" value="1"/>
</dbReference>
<proteinExistence type="predicted"/>
<evidence type="ECO:0000313" key="3">
    <source>
        <dbReference type="Proteomes" id="UP000017800"/>
    </source>
</evidence>
<evidence type="ECO:0000313" key="2">
    <source>
        <dbReference type="EMBL" id="GAD91156.1"/>
    </source>
</evidence>
<dbReference type="RefSeq" id="WP_023405452.1">
    <property type="nucleotide sequence ID" value="NZ_BAUJ01000070.1"/>
</dbReference>
<evidence type="ECO:0000256" key="1">
    <source>
        <dbReference type="SAM" id="SignalP"/>
    </source>
</evidence>
<dbReference type="Proteomes" id="UP000017800">
    <property type="component" value="Unassembled WGS sequence"/>
</dbReference>
<organism evidence="2 3">
    <name type="scientific">Vibrio halioticoli NBRC 102217</name>
    <dbReference type="NCBI Taxonomy" id="1219072"/>
    <lineage>
        <taxon>Bacteria</taxon>
        <taxon>Pseudomonadati</taxon>
        <taxon>Pseudomonadota</taxon>
        <taxon>Gammaproteobacteria</taxon>
        <taxon>Vibrionales</taxon>
        <taxon>Vibrionaceae</taxon>
        <taxon>Vibrio</taxon>
    </lineage>
</organism>
<dbReference type="AlphaFoldDB" id="V5FNH4"/>
<dbReference type="OrthoDB" id="5904818at2"/>
<dbReference type="eggNOG" id="ENOG5031MWZ">
    <property type="taxonomic scope" value="Bacteria"/>
</dbReference>
<reference evidence="2 3" key="1">
    <citation type="submission" date="2013-11" db="EMBL/GenBank/DDBJ databases">
        <title>Whole genome shotgun sequence of Vibrio halioticoli NBRC 102217.</title>
        <authorList>
            <person name="Isaki S."/>
            <person name="Kimura A."/>
            <person name="Ohji S."/>
            <person name="Hosoyama A."/>
            <person name="Fujita N."/>
            <person name="Hashimoto M."/>
            <person name="Hosoyama Y."/>
            <person name="Yamazoe A."/>
        </authorList>
    </citation>
    <scope>NUCLEOTIDE SEQUENCE [LARGE SCALE GENOMIC DNA]</scope>
    <source>
        <strain evidence="2 3">NBRC 102217</strain>
    </source>
</reference>
<comment type="caution">
    <text evidence="2">The sequence shown here is derived from an EMBL/GenBank/DDBJ whole genome shotgun (WGS) entry which is preliminary data.</text>
</comment>
<gene>
    <name evidence="2" type="ORF">VHA01S_070_00170</name>
</gene>
<feature type="chain" id="PRO_5004733271" description="Lipoprotein" evidence="1">
    <location>
        <begin position="24"/>
        <end position="223"/>
    </location>
</feature>
<keyword evidence="1" id="KW-0732">Signal</keyword>
<feature type="signal peptide" evidence="1">
    <location>
        <begin position="1"/>
        <end position="23"/>
    </location>
</feature>
<accession>V5FNH4</accession>
<sequence>MKKMYLALAIAGLLAGCATQGNNAPSATPAKATATTAMATGDNLIVDPQISEFRANSGKSDVWVKDANKSEGLGDVGSSKVSAFQSDEGSARLRFVSANDDFSATPGLLQTVNGLSANTDYVFSLYFEDRKGAMSPTELIAGVEGINGKVIEEKTVSAADLSDAPHADRKSFKQVTVAFNSGNNTSATVFAKLKLADKSALNMDGNIGKQTEVRVDGFSLTAK</sequence>
<name>V5FNH4_9VIBR</name>
<keyword evidence="3" id="KW-1185">Reference proteome</keyword>